<keyword evidence="7" id="KW-1185">Reference proteome</keyword>
<organism evidence="6 7">
    <name type="scientific">Lihuaxuella thermophila</name>
    <dbReference type="NCBI Taxonomy" id="1173111"/>
    <lineage>
        <taxon>Bacteria</taxon>
        <taxon>Bacillati</taxon>
        <taxon>Bacillota</taxon>
        <taxon>Bacilli</taxon>
        <taxon>Bacillales</taxon>
        <taxon>Thermoactinomycetaceae</taxon>
        <taxon>Lihuaxuella</taxon>
    </lineage>
</organism>
<dbReference type="GO" id="GO:0046872">
    <property type="term" value="F:metal ion binding"/>
    <property type="evidence" value="ECO:0007669"/>
    <property type="project" value="InterPro"/>
</dbReference>
<dbReference type="OrthoDB" id="9815791at2"/>
<dbReference type="InterPro" id="IPR056798">
    <property type="entry name" value="ADH_Fe_C"/>
</dbReference>
<sequence>MNEFRVPPVILYGRGSLSQAGDQAASLGRRALIISDRVMEKLGYVKRCEQLLDQAGVSSVSYPDVNSETTDQHVAEALEILQQEKCDLLVAIGGGSCLDAAKAVSIVAKNGGYIRDYMGGKRAIIHPPVPMIAIPTTAGTGSEVTSAVVVTNTTNDVKMMIKHPAFIPKVAIVDPVLTVSSPPHVTAATGIDALCHAVEAYLSRRAQPVTDSLALSSIRLIGRNIRTAYKNGSDLEAREHMAIAAMQAGMAFSNASVCLVHGMSRPIGAVFHVPHGISNAMLLPAVLEFSKEACIERLAAIGRVYCDDLKALADERAADEFVSMIKQLCLDLNIPNMKEQGIDRAKLEQVVDKMAADALESGSPAMNPRIPTHAEIVELYRVCYDYNFQSIGNYE</sequence>
<dbReference type="EMBL" id="FOCQ01000003">
    <property type="protein sequence ID" value="SEM93828.1"/>
    <property type="molecule type" value="Genomic_DNA"/>
</dbReference>
<dbReference type="InterPro" id="IPR001670">
    <property type="entry name" value="ADH_Fe/GldA"/>
</dbReference>
<evidence type="ECO:0000313" key="6">
    <source>
        <dbReference type="EMBL" id="SEM93828.1"/>
    </source>
</evidence>
<keyword evidence="2" id="KW-0560">Oxidoreductase</keyword>
<proteinExistence type="inferred from homology"/>
<protein>
    <submittedName>
        <fullName evidence="6">Alcohol dehydrogenase, class IV</fullName>
    </submittedName>
</protein>
<dbReference type="Gene3D" id="3.40.50.1970">
    <property type="match status" value="1"/>
</dbReference>
<evidence type="ECO:0000256" key="2">
    <source>
        <dbReference type="ARBA" id="ARBA00023002"/>
    </source>
</evidence>
<dbReference type="InterPro" id="IPR018211">
    <property type="entry name" value="ADH_Fe_CS"/>
</dbReference>
<dbReference type="STRING" id="1173111.SAMN05444955_103268"/>
<dbReference type="PROSITE" id="PS00913">
    <property type="entry name" value="ADH_IRON_1"/>
    <property type="match status" value="1"/>
</dbReference>
<dbReference type="Gene3D" id="1.20.1090.10">
    <property type="entry name" value="Dehydroquinate synthase-like - alpha domain"/>
    <property type="match status" value="1"/>
</dbReference>
<dbReference type="FunFam" id="3.40.50.1970:FF:000003">
    <property type="entry name" value="Alcohol dehydrogenase, iron-containing"/>
    <property type="match status" value="1"/>
</dbReference>
<dbReference type="Proteomes" id="UP000199695">
    <property type="component" value="Unassembled WGS sequence"/>
</dbReference>
<evidence type="ECO:0000259" key="5">
    <source>
        <dbReference type="Pfam" id="PF25137"/>
    </source>
</evidence>
<accession>A0A1H8CHT0</accession>
<gene>
    <name evidence="6" type="ORF">SAMN05444955_103268</name>
</gene>
<keyword evidence="3" id="KW-0520">NAD</keyword>
<comment type="similarity">
    <text evidence="1">Belongs to the iron-containing alcohol dehydrogenase family.</text>
</comment>
<dbReference type="GO" id="GO:0004022">
    <property type="term" value="F:alcohol dehydrogenase (NAD+) activity"/>
    <property type="evidence" value="ECO:0007669"/>
    <property type="project" value="UniProtKB-ARBA"/>
</dbReference>
<dbReference type="CDD" id="cd08194">
    <property type="entry name" value="Fe-ADH-like"/>
    <property type="match status" value="1"/>
</dbReference>
<evidence type="ECO:0000256" key="1">
    <source>
        <dbReference type="ARBA" id="ARBA00007358"/>
    </source>
</evidence>
<evidence type="ECO:0000259" key="4">
    <source>
        <dbReference type="Pfam" id="PF00465"/>
    </source>
</evidence>
<name>A0A1H8CHT0_9BACL</name>
<dbReference type="PANTHER" id="PTHR11496">
    <property type="entry name" value="ALCOHOL DEHYDROGENASE"/>
    <property type="match status" value="1"/>
</dbReference>
<dbReference type="SUPFAM" id="SSF56796">
    <property type="entry name" value="Dehydroquinate synthase-like"/>
    <property type="match status" value="1"/>
</dbReference>
<dbReference type="Pfam" id="PF25137">
    <property type="entry name" value="ADH_Fe_C"/>
    <property type="match status" value="1"/>
</dbReference>
<feature type="domain" description="Fe-containing alcohol dehydrogenase-like C-terminal" evidence="5">
    <location>
        <begin position="186"/>
        <end position="382"/>
    </location>
</feature>
<feature type="domain" description="Alcohol dehydrogenase iron-type/glycerol dehydrogenase GldA" evidence="4">
    <location>
        <begin position="7"/>
        <end position="175"/>
    </location>
</feature>
<reference evidence="6 7" key="1">
    <citation type="submission" date="2016-10" db="EMBL/GenBank/DDBJ databases">
        <authorList>
            <person name="de Groot N.N."/>
        </authorList>
    </citation>
    <scope>NUCLEOTIDE SEQUENCE [LARGE SCALE GENOMIC DNA]</scope>
    <source>
        <strain evidence="6 7">DSM 46701</strain>
    </source>
</reference>
<evidence type="ECO:0000313" key="7">
    <source>
        <dbReference type="Proteomes" id="UP000199695"/>
    </source>
</evidence>
<dbReference type="RefSeq" id="WP_089965904.1">
    <property type="nucleotide sequence ID" value="NZ_FOCQ01000003.1"/>
</dbReference>
<evidence type="ECO:0000256" key="3">
    <source>
        <dbReference type="ARBA" id="ARBA00023027"/>
    </source>
</evidence>
<dbReference type="PANTHER" id="PTHR11496:SF102">
    <property type="entry name" value="ALCOHOL DEHYDROGENASE 4"/>
    <property type="match status" value="1"/>
</dbReference>
<dbReference type="InterPro" id="IPR039697">
    <property type="entry name" value="Alcohol_dehydrogenase_Fe"/>
</dbReference>
<dbReference type="FunFam" id="1.20.1090.10:FF:000001">
    <property type="entry name" value="Aldehyde-alcohol dehydrogenase"/>
    <property type="match status" value="1"/>
</dbReference>
<dbReference type="Pfam" id="PF00465">
    <property type="entry name" value="Fe-ADH"/>
    <property type="match status" value="1"/>
</dbReference>
<dbReference type="AlphaFoldDB" id="A0A1H8CHT0"/>